<evidence type="ECO:0000256" key="1">
    <source>
        <dbReference type="SAM" id="MobiDB-lite"/>
    </source>
</evidence>
<dbReference type="VEuPathDB" id="ToxoDB:EAH_00067690"/>
<dbReference type="Proteomes" id="UP000018050">
    <property type="component" value="Unassembled WGS sequence"/>
</dbReference>
<reference evidence="2" key="2">
    <citation type="submission" date="2013-10" db="EMBL/GenBank/DDBJ databases">
        <authorList>
            <person name="Aslett M."/>
        </authorList>
    </citation>
    <scope>NUCLEOTIDE SEQUENCE</scope>
    <source>
        <strain evidence="2">Houghton</strain>
    </source>
</reference>
<evidence type="ECO:0000313" key="2">
    <source>
        <dbReference type="EMBL" id="CDI82827.1"/>
    </source>
</evidence>
<reference evidence="2" key="1">
    <citation type="submission" date="2013-10" db="EMBL/GenBank/DDBJ databases">
        <title>Genomic analysis of the causative agents of coccidiosis in chickens.</title>
        <authorList>
            <person name="Reid A.J."/>
            <person name="Blake D."/>
            <person name="Billington K."/>
            <person name="Browne H."/>
            <person name="Dunn M."/>
            <person name="Hung S."/>
            <person name="Kawahara F."/>
            <person name="Miranda-Saavedra D."/>
            <person name="Mourier T."/>
            <person name="Nagra H."/>
            <person name="Otto T.D."/>
            <person name="Rawlings N."/>
            <person name="Sanchez A."/>
            <person name="Sanders M."/>
            <person name="Subramaniam C."/>
            <person name="Tay Y."/>
            <person name="Dear P."/>
            <person name="Doerig C."/>
            <person name="Gruber A."/>
            <person name="Parkinson J."/>
            <person name="Shirley M."/>
            <person name="Wan K.L."/>
            <person name="Berriman M."/>
            <person name="Tomley F."/>
            <person name="Pain A."/>
        </authorList>
    </citation>
    <scope>NUCLEOTIDE SEQUENCE</scope>
    <source>
        <strain evidence="2">Houghton</strain>
    </source>
</reference>
<keyword evidence="3" id="KW-1185">Reference proteome</keyword>
<name>U6GTC9_EIMAC</name>
<dbReference type="GeneID" id="25274839"/>
<gene>
    <name evidence="2" type="ORF">EAH_00067690</name>
</gene>
<organism evidence="2 3">
    <name type="scientific">Eimeria acervulina</name>
    <name type="common">Coccidian parasite</name>
    <dbReference type="NCBI Taxonomy" id="5801"/>
    <lineage>
        <taxon>Eukaryota</taxon>
        <taxon>Sar</taxon>
        <taxon>Alveolata</taxon>
        <taxon>Apicomplexa</taxon>
        <taxon>Conoidasida</taxon>
        <taxon>Coccidia</taxon>
        <taxon>Eucoccidiorida</taxon>
        <taxon>Eimeriorina</taxon>
        <taxon>Eimeriidae</taxon>
        <taxon>Eimeria</taxon>
    </lineage>
</organism>
<accession>U6GTC9</accession>
<feature type="compositionally biased region" description="Polar residues" evidence="1">
    <location>
        <begin position="104"/>
        <end position="114"/>
    </location>
</feature>
<sequence length="283" mass="29322">MALATGPAAESVTSELTAVVTGPAAESASSGFTDVGAGPSAVSDPCGLTTAVTGPPVGSATSGSTGFVSGLPEDDSSGSASPGEGSTQCTNESSGETVSPVDAQVTSPGGTDMQSGEKLPRPHGTGGTTVLFRHVGQRGSNVAYMVVGSEISDPQESIDTFKPKEVAEKLGFELLMLDAMFAASEVIGAKARRADWWQNVIDKLPVFMGPTESALSRPAAQQNISLIRFLDHALQFYQLGLRPPASLLVPLKQVLLCTSAVPPFTKGPWAKFRNDDTDWHQSQ</sequence>
<dbReference type="AlphaFoldDB" id="U6GTC9"/>
<feature type="compositionally biased region" description="Polar residues" evidence="1">
    <location>
        <begin position="77"/>
        <end position="97"/>
    </location>
</feature>
<evidence type="ECO:0000313" key="3">
    <source>
        <dbReference type="Proteomes" id="UP000018050"/>
    </source>
</evidence>
<protein>
    <submittedName>
        <fullName evidence="2">Uncharacterized protein</fullName>
    </submittedName>
</protein>
<dbReference type="RefSeq" id="XP_013247923.1">
    <property type="nucleotide sequence ID" value="XM_013392469.1"/>
</dbReference>
<dbReference type="EMBL" id="HG672801">
    <property type="protein sequence ID" value="CDI82827.1"/>
    <property type="molecule type" value="Genomic_DNA"/>
</dbReference>
<proteinExistence type="predicted"/>
<dbReference type="OrthoDB" id="347188at2759"/>
<feature type="region of interest" description="Disordered" evidence="1">
    <location>
        <begin position="21"/>
        <end position="128"/>
    </location>
</feature>